<evidence type="ECO:0000313" key="2">
    <source>
        <dbReference type="EMBL" id="MFD1542894.1"/>
    </source>
</evidence>
<sequence length="567" mass="60751">MSEPLSGTARSTSFTAIRLFLNLRLASRVTICVTLWKTLTPPVAALTLLASCLYDVLVFLALRRHRIPAPVRLALDVADVAVWSALAGDPIDAPALLAAPLAYELALERGWAALAVPLASGAVTNVALTVAGWPYSLAPFLWPAGGVAGGVFIGRYLRGRLRQRLRVAAAERQAARSQAELAGRHSVAMGADTVVDLLTRTWPLLAGPGRPVASPLSAWRQRLAEETADHAEYLAVALLRWEQRHNLADPDLSRDVEFRPSAGSGSLLLSPAQTAALHDTLARLAPTGVLSVTADQPRPLGRRQELRIGSRRVVLPEDARPNTPPFDAGPIAIALGAIGSLSHSWRDMDGVPLPAGAALTLTGLLVALWAHRSIVVRGTAAHARVLAAGLCFGAVDALVSTSLMRTMAAGGLTRMPFLHSMLFAVPLTVVYWRDLGLGRRIAAVAWLASILAVCGWLLPVPLHWTDLAGLVWPLAFTIGASGVRDLLDLDTTGVDHELAAEQAAAVREGYLSGRADVLRLVEQVTEEAAHRLTTDRDSLDPRFLPELERRLDQVRERVSALRRQPGS</sequence>
<keyword evidence="1" id="KW-1133">Transmembrane helix</keyword>
<comment type="caution">
    <text evidence="2">The sequence shown here is derived from an EMBL/GenBank/DDBJ whole genome shotgun (WGS) entry which is preliminary data.</text>
</comment>
<feature type="transmembrane region" description="Helical" evidence="1">
    <location>
        <begin position="140"/>
        <end position="157"/>
    </location>
</feature>
<feature type="transmembrane region" description="Helical" evidence="1">
    <location>
        <begin position="111"/>
        <end position="134"/>
    </location>
</feature>
<gene>
    <name evidence="2" type="ORF">ACFSJ0_37985</name>
</gene>
<dbReference type="Proteomes" id="UP001597097">
    <property type="component" value="Unassembled WGS sequence"/>
</dbReference>
<name>A0ABW4GJT4_9ACTN</name>
<keyword evidence="3" id="KW-1185">Reference proteome</keyword>
<evidence type="ECO:0000256" key="1">
    <source>
        <dbReference type="SAM" id="Phobius"/>
    </source>
</evidence>
<proteinExistence type="predicted"/>
<feature type="transmembrane region" description="Helical" evidence="1">
    <location>
        <begin position="351"/>
        <end position="371"/>
    </location>
</feature>
<feature type="transmembrane region" description="Helical" evidence="1">
    <location>
        <begin position="43"/>
        <end position="62"/>
    </location>
</feature>
<dbReference type="EMBL" id="JBHUCM010000035">
    <property type="protein sequence ID" value="MFD1542894.1"/>
    <property type="molecule type" value="Genomic_DNA"/>
</dbReference>
<reference evidence="3" key="1">
    <citation type="journal article" date="2019" name="Int. J. Syst. Evol. Microbiol.">
        <title>The Global Catalogue of Microorganisms (GCM) 10K type strain sequencing project: providing services to taxonomists for standard genome sequencing and annotation.</title>
        <authorList>
            <consortium name="The Broad Institute Genomics Platform"/>
            <consortium name="The Broad Institute Genome Sequencing Center for Infectious Disease"/>
            <person name="Wu L."/>
            <person name="Ma J."/>
        </authorList>
    </citation>
    <scope>NUCLEOTIDE SEQUENCE [LARGE SCALE GENOMIC DNA]</scope>
    <source>
        <strain evidence="3">CGMCC 1.15399</strain>
    </source>
</reference>
<protein>
    <submittedName>
        <fullName evidence="2">Uncharacterized protein</fullName>
    </submittedName>
</protein>
<accession>A0ABW4GJT4</accession>
<feature type="transmembrane region" description="Helical" evidence="1">
    <location>
        <begin position="415"/>
        <end position="432"/>
    </location>
</feature>
<evidence type="ECO:0000313" key="3">
    <source>
        <dbReference type="Proteomes" id="UP001597097"/>
    </source>
</evidence>
<keyword evidence="1" id="KW-0812">Transmembrane</keyword>
<keyword evidence="1" id="KW-0472">Membrane</keyword>
<organism evidence="2 3">
    <name type="scientific">Nonomuraea guangzhouensis</name>
    <dbReference type="NCBI Taxonomy" id="1291555"/>
    <lineage>
        <taxon>Bacteria</taxon>
        <taxon>Bacillati</taxon>
        <taxon>Actinomycetota</taxon>
        <taxon>Actinomycetes</taxon>
        <taxon>Streptosporangiales</taxon>
        <taxon>Streptosporangiaceae</taxon>
        <taxon>Nonomuraea</taxon>
    </lineage>
</organism>
<dbReference type="RefSeq" id="WP_219528582.1">
    <property type="nucleotide sequence ID" value="NZ_JAHKRM010000004.1"/>
</dbReference>
<feature type="transmembrane region" description="Helical" evidence="1">
    <location>
        <begin position="383"/>
        <end position="403"/>
    </location>
</feature>
<feature type="transmembrane region" description="Helical" evidence="1">
    <location>
        <begin position="444"/>
        <end position="464"/>
    </location>
</feature>